<organism evidence="3 4">
    <name type="scientific">Burkholderia humptydooensis MSMB43</name>
    <dbReference type="NCBI Taxonomy" id="441157"/>
    <lineage>
        <taxon>Bacteria</taxon>
        <taxon>Pseudomonadati</taxon>
        <taxon>Pseudomonadota</taxon>
        <taxon>Betaproteobacteria</taxon>
        <taxon>Burkholderiales</taxon>
        <taxon>Burkholderiaceae</taxon>
        <taxon>Burkholderia</taxon>
        <taxon>pseudomallei group</taxon>
    </lineage>
</organism>
<evidence type="ECO:0000256" key="1">
    <source>
        <dbReference type="HAMAP-Rule" id="MF_02231"/>
    </source>
</evidence>
<dbReference type="SUPFAM" id="SSF55718">
    <property type="entry name" value="SCP-like"/>
    <property type="match status" value="1"/>
</dbReference>
<keyword evidence="1" id="KW-0831">Ubiquinone biosynthesis</keyword>
<proteinExistence type="inferred from homology"/>
<dbReference type="EMBL" id="JH692062">
    <property type="protein sequence ID" value="EIP88790.1"/>
    <property type="molecule type" value="Genomic_DNA"/>
</dbReference>
<feature type="domain" description="SCP2" evidence="2">
    <location>
        <begin position="55"/>
        <end position="141"/>
    </location>
</feature>
<evidence type="ECO:0000313" key="3">
    <source>
        <dbReference type="EMBL" id="EIP88790.1"/>
    </source>
</evidence>
<dbReference type="InterPro" id="IPR003033">
    <property type="entry name" value="SCP2_sterol-bd_dom"/>
</dbReference>
<comment type="function">
    <text evidence="1">Required for O(2)-independent ubiquinone (coenzyme Q) biosynthesis. Likely functions as an accessory factor.</text>
</comment>
<name>A0ABN0G9A4_9BURK</name>
<evidence type="ECO:0000313" key="4">
    <source>
        <dbReference type="Proteomes" id="UP000004682"/>
    </source>
</evidence>
<evidence type="ECO:0000259" key="2">
    <source>
        <dbReference type="Pfam" id="PF02036"/>
    </source>
</evidence>
<comment type="pathway">
    <text evidence="1">Cofactor biosynthesis; ubiquinone biosynthesis.</text>
</comment>
<sequence>MPRRFELDDEESPMNAPIYQLPPALGKLLSKLPAYPGALLFASGINLVLRRHLPAETLALLDDRPLRIQVKDAGVAFDFVCRRGTFSALSGGRDVELTIGATAYDFYLLSQRREDPDTLFFSRRLTMEGDTELGLLVKNSLDAIDLSVFSLERWLPSRLFRQQPVGRGGMSD</sequence>
<gene>
    <name evidence="1" type="primary">ubiT</name>
    <name evidence="3" type="ORF">A33K_14890</name>
</gene>
<reference evidence="4" key="1">
    <citation type="journal article" date="2012" name="J. Bacteriol.">
        <title>Revised Genome Sequence of Burkholderia thailandensis MSMB43 with Improved Annotation.</title>
        <authorList>
            <person name="Zhuo Y."/>
            <person name="Liu L."/>
            <person name="Wang Q."/>
            <person name="Liu X."/>
            <person name="Ren B."/>
            <person name="Liu M."/>
            <person name="Ni P."/>
            <person name="Cheng Y.Q."/>
            <person name="Zhang L."/>
        </authorList>
    </citation>
    <scope>NUCLEOTIDE SEQUENCE [LARGE SCALE GENOMIC DNA]</scope>
    <source>
        <strain evidence="4">MSMB43</strain>
    </source>
</reference>
<accession>A0ABN0G9A4</accession>
<dbReference type="HAMAP" id="MF_02231">
    <property type="entry name" value="UbiT"/>
    <property type="match status" value="1"/>
</dbReference>
<dbReference type="Proteomes" id="UP000004682">
    <property type="component" value="Unassembled WGS sequence"/>
</dbReference>
<dbReference type="InterPro" id="IPR016830">
    <property type="entry name" value="UbiT"/>
</dbReference>
<dbReference type="InterPro" id="IPR036527">
    <property type="entry name" value="SCP2_sterol-bd_dom_sf"/>
</dbReference>
<keyword evidence="4" id="KW-1185">Reference proteome</keyword>
<dbReference type="Pfam" id="PF02036">
    <property type="entry name" value="SCP2"/>
    <property type="match status" value="1"/>
</dbReference>
<protein>
    <recommendedName>
        <fullName evidence="1">Ubiquinone biosynthesis accessory factor UbiT</fullName>
    </recommendedName>
</protein>
<comment type="similarity">
    <text evidence="1">Belongs to the UbiT family.</text>
</comment>